<keyword evidence="1" id="KW-0805">Transcription regulation</keyword>
<keyword evidence="3" id="KW-0804">Transcription</keyword>
<protein>
    <submittedName>
        <fullName evidence="5">XRE family transcriptional regulator</fullName>
    </submittedName>
</protein>
<dbReference type="Gene3D" id="2.10.109.10">
    <property type="entry name" value="Umud Fragment, subunit A"/>
    <property type="match status" value="1"/>
</dbReference>
<reference evidence="5 6" key="1">
    <citation type="submission" date="2018-12" db="EMBL/GenBank/DDBJ databases">
        <authorList>
            <person name="Yu L."/>
        </authorList>
    </citation>
    <scope>NUCLEOTIDE SEQUENCE [LARGE SCALE GENOMIC DNA]</scope>
    <source>
        <strain evidence="5 6">S5H2222</strain>
    </source>
</reference>
<evidence type="ECO:0000313" key="5">
    <source>
        <dbReference type="EMBL" id="RTQ91319.1"/>
    </source>
</evidence>
<sequence length="204" mass="23260">MKSAREILGENLQKLIDYKGIDQSELADYLGVSNASVSYWISGEKYPRIDKIQKIADFFNVPKSHLTEEQPSKIQPNVMKVPILGTIRNSNPILVEENFYGYKYELVDSLPNSNVFYFQAKEDSMEPTIPNNSFVLIKEQKEVKNGEIAAVRINGNSEITLKRVKYQGNVLFLIPDNPKYEPIIINKDNQVTILGKAIKYTLDL</sequence>
<dbReference type="AlphaFoldDB" id="A0A3S0J0S1"/>
<evidence type="ECO:0000313" key="6">
    <source>
        <dbReference type="Proteomes" id="UP000276349"/>
    </source>
</evidence>
<evidence type="ECO:0000256" key="2">
    <source>
        <dbReference type="ARBA" id="ARBA00023125"/>
    </source>
</evidence>
<dbReference type="Pfam" id="PF01381">
    <property type="entry name" value="HTH_3"/>
    <property type="match status" value="1"/>
</dbReference>
<dbReference type="CDD" id="cd00093">
    <property type="entry name" value="HTH_XRE"/>
    <property type="match status" value="1"/>
</dbReference>
<dbReference type="SUPFAM" id="SSF51306">
    <property type="entry name" value="LexA/Signal peptidase"/>
    <property type="match status" value="1"/>
</dbReference>
<comment type="caution">
    <text evidence="5">The sequence shown here is derived from an EMBL/GenBank/DDBJ whole genome shotgun (WGS) entry which is preliminary data.</text>
</comment>
<accession>A0A3S0J0S1</accession>
<name>A0A3S0J0S1_9BACI</name>
<keyword evidence="6" id="KW-1185">Reference proteome</keyword>
<gene>
    <name evidence="5" type="ORF">EKG35_13630</name>
</gene>
<dbReference type="CDD" id="cd06529">
    <property type="entry name" value="S24_LexA-like"/>
    <property type="match status" value="1"/>
</dbReference>
<dbReference type="RefSeq" id="WP_126295107.1">
    <property type="nucleotide sequence ID" value="NZ_CP155468.1"/>
</dbReference>
<dbReference type="PANTHER" id="PTHR40661:SF1">
    <property type="entry name" value="HTH CRO_C1-TYPE DOMAIN-CONTAINING PROTEIN"/>
    <property type="match status" value="1"/>
</dbReference>
<keyword evidence="2" id="KW-0238">DNA-binding</keyword>
<evidence type="ECO:0000256" key="1">
    <source>
        <dbReference type="ARBA" id="ARBA00023015"/>
    </source>
</evidence>
<dbReference type="Pfam" id="PF00717">
    <property type="entry name" value="Peptidase_S24"/>
    <property type="match status" value="1"/>
</dbReference>
<organism evidence="5 6">
    <name type="scientific">Lysinibacillus telephonicus</name>
    <dbReference type="NCBI Taxonomy" id="1714840"/>
    <lineage>
        <taxon>Bacteria</taxon>
        <taxon>Bacillati</taxon>
        <taxon>Bacillota</taxon>
        <taxon>Bacilli</taxon>
        <taxon>Bacillales</taxon>
        <taxon>Bacillaceae</taxon>
        <taxon>Lysinibacillus</taxon>
    </lineage>
</organism>
<dbReference type="Gene3D" id="1.10.260.40">
    <property type="entry name" value="lambda repressor-like DNA-binding domains"/>
    <property type="match status" value="1"/>
</dbReference>
<dbReference type="InterPro" id="IPR036286">
    <property type="entry name" value="LexA/Signal_pep-like_sf"/>
</dbReference>
<dbReference type="InterPro" id="IPR039418">
    <property type="entry name" value="LexA-like"/>
</dbReference>
<dbReference type="PROSITE" id="PS50943">
    <property type="entry name" value="HTH_CROC1"/>
    <property type="match status" value="1"/>
</dbReference>
<dbReference type="InterPro" id="IPR010982">
    <property type="entry name" value="Lambda_DNA-bd_dom_sf"/>
</dbReference>
<dbReference type="SMART" id="SM00530">
    <property type="entry name" value="HTH_XRE"/>
    <property type="match status" value="1"/>
</dbReference>
<dbReference type="InterPro" id="IPR015927">
    <property type="entry name" value="Peptidase_S24_S26A/B/C"/>
</dbReference>
<dbReference type="GO" id="GO:0003677">
    <property type="term" value="F:DNA binding"/>
    <property type="evidence" value="ECO:0007669"/>
    <property type="project" value="UniProtKB-KW"/>
</dbReference>
<evidence type="ECO:0000259" key="4">
    <source>
        <dbReference type="PROSITE" id="PS50943"/>
    </source>
</evidence>
<dbReference type="Proteomes" id="UP000276349">
    <property type="component" value="Unassembled WGS sequence"/>
</dbReference>
<proteinExistence type="predicted"/>
<dbReference type="EMBL" id="RXNR01000041">
    <property type="protein sequence ID" value="RTQ91319.1"/>
    <property type="molecule type" value="Genomic_DNA"/>
</dbReference>
<dbReference type="PANTHER" id="PTHR40661">
    <property type="match status" value="1"/>
</dbReference>
<dbReference type="InterPro" id="IPR001387">
    <property type="entry name" value="Cro/C1-type_HTH"/>
</dbReference>
<dbReference type="SUPFAM" id="SSF47413">
    <property type="entry name" value="lambda repressor-like DNA-binding domains"/>
    <property type="match status" value="1"/>
</dbReference>
<dbReference type="OrthoDB" id="194368at2"/>
<feature type="domain" description="HTH cro/C1-type" evidence="4">
    <location>
        <begin position="12"/>
        <end position="66"/>
    </location>
</feature>
<evidence type="ECO:0000256" key="3">
    <source>
        <dbReference type="ARBA" id="ARBA00023163"/>
    </source>
</evidence>